<dbReference type="EMBL" id="HBGH01009136">
    <property type="protein sequence ID" value="CAD9232955.1"/>
    <property type="molecule type" value="Transcribed_RNA"/>
</dbReference>
<organism evidence="1">
    <name type="scientific">Compsopogon caeruleus</name>
    <dbReference type="NCBI Taxonomy" id="31354"/>
    <lineage>
        <taxon>Eukaryota</taxon>
        <taxon>Rhodophyta</taxon>
        <taxon>Compsopogonophyceae</taxon>
        <taxon>Compsopogonales</taxon>
        <taxon>Compsopogonaceae</taxon>
        <taxon>Compsopogon</taxon>
    </lineage>
</organism>
<name>A0A7S1TDV3_9RHOD</name>
<gene>
    <name evidence="1" type="ORF">CCAE0312_LOCUS5040</name>
</gene>
<proteinExistence type="predicted"/>
<sequence length="129" mass="14756">MWTSGGEGSGEHESDEILETVKQAHVVEWGGLPGSEPRKYQITALVTEDPTVGPIWKVQRKPRAKKDGPQPYTVRLVQPLPNGIFYNQMMTGKIDVRSVREELERHRRLVTMMLDEERSRMPKSRTGRS</sequence>
<reference evidence="1" key="1">
    <citation type="submission" date="2021-01" db="EMBL/GenBank/DDBJ databases">
        <authorList>
            <person name="Corre E."/>
            <person name="Pelletier E."/>
            <person name="Niang G."/>
            <person name="Scheremetjew M."/>
            <person name="Finn R."/>
            <person name="Kale V."/>
            <person name="Holt S."/>
            <person name="Cochrane G."/>
            <person name="Meng A."/>
            <person name="Brown T."/>
            <person name="Cohen L."/>
        </authorList>
    </citation>
    <scope>NUCLEOTIDE SEQUENCE</scope>
    <source>
        <strain evidence="1">SAG 36.94</strain>
    </source>
</reference>
<accession>A0A7S1TDV3</accession>
<evidence type="ECO:0000313" key="1">
    <source>
        <dbReference type="EMBL" id="CAD9232955.1"/>
    </source>
</evidence>
<protein>
    <submittedName>
        <fullName evidence="1">Uncharacterized protein</fullName>
    </submittedName>
</protein>
<dbReference type="AlphaFoldDB" id="A0A7S1TDV3"/>